<evidence type="ECO:0000256" key="1">
    <source>
        <dbReference type="SAM" id="Phobius"/>
    </source>
</evidence>
<dbReference type="RefSeq" id="WP_042738352.1">
    <property type="nucleotide sequence ID" value="NZ_JAIEXL010000001.1"/>
</dbReference>
<dbReference type="EMBL" id="BKAX01000003">
    <property type="protein sequence ID" value="GEQ05485.1"/>
    <property type="molecule type" value="Genomic_DNA"/>
</dbReference>
<feature type="transmembrane region" description="Helical" evidence="1">
    <location>
        <begin position="40"/>
        <end position="65"/>
    </location>
</feature>
<dbReference type="EMBL" id="UHDK01000001">
    <property type="protein sequence ID" value="SUM33707.1"/>
    <property type="molecule type" value="Genomic_DNA"/>
</dbReference>
<organism evidence="3 4">
    <name type="scientific">Staphylococcus gallinarum</name>
    <dbReference type="NCBI Taxonomy" id="1293"/>
    <lineage>
        <taxon>Bacteria</taxon>
        <taxon>Bacillati</taxon>
        <taxon>Bacillota</taxon>
        <taxon>Bacilli</taxon>
        <taxon>Bacillales</taxon>
        <taxon>Staphylococcaceae</taxon>
        <taxon>Staphylococcus</taxon>
    </lineage>
</organism>
<sequence>MNNKTLKYVSILSNIMGWIASMGILVTLILNFYYETSENVLFNIGFEVTGTSLLCLTIFFVLLMISTFGSYITKKLI</sequence>
<dbReference type="AlphaFoldDB" id="A0A0D0QWN1"/>
<keyword evidence="1" id="KW-1133">Transmembrane helix</keyword>
<keyword evidence="1" id="KW-0812">Transmembrane</keyword>
<reference evidence="3 4" key="1">
    <citation type="submission" date="2018-06" db="EMBL/GenBank/DDBJ databases">
        <authorList>
            <consortium name="Pathogen Informatics"/>
            <person name="Doyle S."/>
        </authorList>
    </citation>
    <scope>NUCLEOTIDE SEQUENCE [LARGE SCALE GENOMIC DNA]</scope>
    <source>
        <strain evidence="3 4">NCTC12195</strain>
    </source>
</reference>
<gene>
    <name evidence="3" type="ORF">NCTC12195_03176</name>
    <name evidence="2" type="ORF">SGA02_13130</name>
</gene>
<evidence type="ECO:0000313" key="2">
    <source>
        <dbReference type="EMBL" id="GEQ05485.1"/>
    </source>
</evidence>
<dbReference type="Proteomes" id="UP000321057">
    <property type="component" value="Unassembled WGS sequence"/>
</dbReference>
<reference evidence="2 5" key="2">
    <citation type="submission" date="2019-07" db="EMBL/GenBank/DDBJ databases">
        <title>Whole genome shotgun sequence of Staphylococcus gallinarum NBRC 109767.</title>
        <authorList>
            <person name="Hosoyama A."/>
            <person name="Uohara A."/>
            <person name="Ohji S."/>
            <person name="Ichikawa N."/>
        </authorList>
    </citation>
    <scope>NUCLEOTIDE SEQUENCE [LARGE SCALE GENOMIC DNA]</scope>
    <source>
        <strain evidence="2 5">NBRC 109767</strain>
    </source>
</reference>
<protein>
    <submittedName>
        <fullName evidence="3">Uncharacterized protein</fullName>
    </submittedName>
</protein>
<evidence type="ECO:0000313" key="3">
    <source>
        <dbReference type="EMBL" id="SUM33707.1"/>
    </source>
</evidence>
<name>A0A0D0QWN1_STAGA</name>
<feature type="transmembrane region" description="Helical" evidence="1">
    <location>
        <begin position="12"/>
        <end position="34"/>
    </location>
</feature>
<evidence type="ECO:0000313" key="4">
    <source>
        <dbReference type="Proteomes" id="UP000255277"/>
    </source>
</evidence>
<keyword evidence="1" id="KW-0472">Membrane</keyword>
<proteinExistence type="predicted"/>
<keyword evidence="5" id="KW-1185">Reference proteome</keyword>
<accession>A0A0D0QWN1</accession>
<evidence type="ECO:0000313" key="5">
    <source>
        <dbReference type="Proteomes" id="UP000321057"/>
    </source>
</evidence>
<dbReference type="Proteomes" id="UP000255277">
    <property type="component" value="Unassembled WGS sequence"/>
</dbReference>